<dbReference type="InterPro" id="IPR023772">
    <property type="entry name" value="DNA-bd_HTH_TetR-type_CS"/>
</dbReference>
<reference evidence="6 7" key="1">
    <citation type="submission" date="2016-11" db="EMBL/GenBank/DDBJ databases">
        <authorList>
            <person name="Jaros S."/>
            <person name="Januszkiewicz K."/>
            <person name="Wedrychowicz H."/>
        </authorList>
    </citation>
    <scope>NUCLEOTIDE SEQUENCE [LARGE SCALE GENOMIC DNA]</scope>
    <source>
        <strain evidence="6 7">DSM 45627</strain>
    </source>
</reference>
<protein>
    <submittedName>
        <fullName evidence="6">Transcriptional regulator, TetR family</fullName>
    </submittedName>
</protein>
<feature type="DNA-binding region" description="H-T-H motif" evidence="4">
    <location>
        <begin position="29"/>
        <end position="48"/>
    </location>
</feature>
<proteinExistence type="predicted"/>
<evidence type="ECO:0000256" key="1">
    <source>
        <dbReference type="ARBA" id="ARBA00023015"/>
    </source>
</evidence>
<evidence type="ECO:0000313" key="7">
    <source>
        <dbReference type="Proteomes" id="UP000186132"/>
    </source>
</evidence>
<dbReference type="InterPro" id="IPR041347">
    <property type="entry name" value="MftR_C"/>
</dbReference>
<dbReference type="PRINTS" id="PR00455">
    <property type="entry name" value="HTHTETR"/>
</dbReference>
<organism evidence="6 7">
    <name type="scientific">Jatrophihabitans endophyticus</name>
    <dbReference type="NCBI Taxonomy" id="1206085"/>
    <lineage>
        <taxon>Bacteria</taxon>
        <taxon>Bacillati</taxon>
        <taxon>Actinomycetota</taxon>
        <taxon>Actinomycetes</taxon>
        <taxon>Jatrophihabitantales</taxon>
        <taxon>Jatrophihabitantaceae</taxon>
        <taxon>Jatrophihabitans</taxon>
    </lineage>
</organism>
<evidence type="ECO:0000313" key="6">
    <source>
        <dbReference type="EMBL" id="SHG52686.1"/>
    </source>
</evidence>
<dbReference type="Proteomes" id="UP000186132">
    <property type="component" value="Unassembled WGS sequence"/>
</dbReference>
<gene>
    <name evidence="6" type="ORF">SAMN05443575_2171</name>
</gene>
<keyword evidence="7" id="KW-1185">Reference proteome</keyword>
<dbReference type="InterPro" id="IPR001647">
    <property type="entry name" value="HTH_TetR"/>
</dbReference>
<dbReference type="Pfam" id="PF17754">
    <property type="entry name" value="TetR_C_14"/>
    <property type="match status" value="1"/>
</dbReference>
<keyword evidence="2 4" id="KW-0238">DNA-binding</keyword>
<dbReference type="Pfam" id="PF00440">
    <property type="entry name" value="TetR_N"/>
    <property type="match status" value="1"/>
</dbReference>
<dbReference type="Gene3D" id="1.10.357.10">
    <property type="entry name" value="Tetracycline Repressor, domain 2"/>
    <property type="match status" value="1"/>
</dbReference>
<dbReference type="PROSITE" id="PS01081">
    <property type="entry name" value="HTH_TETR_1"/>
    <property type="match status" value="1"/>
</dbReference>
<dbReference type="GO" id="GO:0003700">
    <property type="term" value="F:DNA-binding transcription factor activity"/>
    <property type="evidence" value="ECO:0007669"/>
    <property type="project" value="TreeGrafter"/>
</dbReference>
<dbReference type="RefSeq" id="WP_073389974.1">
    <property type="nucleotide sequence ID" value="NZ_FQVU01000003.1"/>
</dbReference>
<dbReference type="OrthoDB" id="956698at2"/>
<keyword evidence="1" id="KW-0805">Transcription regulation</keyword>
<sequence>MGRWEPNARERLAGAALELYAEHGFDKTTVAEIAQRAGLTERTFFRHFADKREVLFGGQEDFNRAFVAGVAAAPAGAAPLDAVAVALAAAPTVLPETRRPHARARALVIARDPALRERELIKLASLSSVIAAALRERGVAEPAASLTAEAGVAVFKVAFARWVAEPDPADTGDIADLAGLLRDALAELRAVMAGGTSG</sequence>
<dbReference type="InterPro" id="IPR050109">
    <property type="entry name" value="HTH-type_TetR-like_transc_reg"/>
</dbReference>
<name>A0A1M5KIL7_9ACTN</name>
<dbReference type="GO" id="GO:0000976">
    <property type="term" value="F:transcription cis-regulatory region binding"/>
    <property type="evidence" value="ECO:0007669"/>
    <property type="project" value="TreeGrafter"/>
</dbReference>
<dbReference type="STRING" id="1206085.SAMN05443575_2171"/>
<dbReference type="PANTHER" id="PTHR30055">
    <property type="entry name" value="HTH-TYPE TRANSCRIPTIONAL REGULATOR RUTR"/>
    <property type="match status" value="1"/>
</dbReference>
<feature type="domain" description="HTH tetR-type" evidence="5">
    <location>
        <begin position="6"/>
        <end position="66"/>
    </location>
</feature>
<dbReference type="InterPro" id="IPR009057">
    <property type="entry name" value="Homeodomain-like_sf"/>
</dbReference>
<dbReference type="EMBL" id="FQVU01000003">
    <property type="protein sequence ID" value="SHG52686.1"/>
    <property type="molecule type" value="Genomic_DNA"/>
</dbReference>
<evidence type="ECO:0000259" key="5">
    <source>
        <dbReference type="PROSITE" id="PS50977"/>
    </source>
</evidence>
<evidence type="ECO:0000256" key="4">
    <source>
        <dbReference type="PROSITE-ProRule" id="PRU00335"/>
    </source>
</evidence>
<accession>A0A1M5KIL7</accession>
<dbReference type="PANTHER" id="PTHR30055:SF238">
    <property type="entry name" value="MYCOFACTOCIN BIOSYNTHESIS TRANSCRIPTIONAL REGULATOR MFTR-RELATED"/>
    <property type="match status" value="1"/>
</dbReference>
<dbReference type="AlphaFoldDB" id="A0A1M5KIL7"/>
<evidence type="ECO:0000256" key="2">
    <source>
        <dbReference type="ARBA" id="ARBA00023125"/>
    </source>
</evidence>
<dbReference type="PROSITE" id="PS50977">
    <property type="entry name" value="HTH_TETR_2"/>
    <property type="match status" value="1"/>
</dbReference>
<evidence type="ECO:0000256" key="3">
    <source>
        <dbReference type="ARBA" id="ARBA00023163"/>
    </source>
</evidence>
<keyword evidence="3" id="KW-0804">Transcription</keyword>
<dbReference type="SUPFAM" id="SSF46689">
    <property type="entry name" value="Homeodomain-like"/>
    <property type="match status" value="1"/>
</dbReference>